<reference evidence="2 3" key="1">
    <citation type="submission" date="2017-03" db="EMBL/GenBank/DDBJ databases">
        <authorList>
            <person name="Afonso C.L."/>
            <person name="Miller P.J."/>
            <person name="Scott M.A."/>
            <person name="Spackman E."/>
            <person name="Goraichik I."/>
            <person name="Dimitrov K.M."/>
            <person name="Suarez D.L."/>
            <person name="Swayne D.E."/>
        </authorList>
    </citation>
    <scope>NUCLEOTIDE SEQUENCE [LARGE SCALE GENOMIC DNA]</scope>
    <source>
        <strain evidence="2 3">CECT 7751</strain>
    </source>
</reference>
<evidence type="ECO:0000313" key="2">
    <source>
        <dbReference type="EMBL" id="SLN75045.1"/>
    </source>
</evidence>
<sequence>MMRLTLPYIAGGALVAFLSAAGLAWHFAGEVARLQARALSLNTMLAGCNGRLADLHQDKERDHALDSIPDSDLGRSVPDRWRLPAE</sequence>
<dbReference type="Proteomes" id="UP000193963">
    <property type="component" value="Unassembled WGS sequence"/>
</dbReference>
<dbReference type="AlphaFoldDB" id="A0A1X7AC06"/>
<evidence type="ECO:0000313" key="3">
    <source>
        <dbReference type="Proteomes" id="UP000193963"/>
    </source>
</evidence>
<keyword evidence="3" id="KW-1185">Reference proteome</keyword>
<protein>
    <recommendedName>
        <fullName evidence="4">Cell division protein FtsL</fullName>
    </recommendedName>
</protein>
<proteinExistence type="predicted"/>
<evidence type="ECO:0008006" key="4">
    <source>
        <dbReference type="Google" id="ProtNLM"/>
    </source>
</evidence>
<dbReference type="EMBL" id="FWFN01000014">
    <property type="protein sequence ID" value="SLN75045.1"/>
    <property type="molecule type" value="Genomic_DNA"/>
</dbReference>
<dbReference type="OrthoDB" id="7884020at2"/>
<gene>
    <name evidence="2" type="ORF">PSM7751_04245</name>
</gene>
<organism evidence="2 3">
    <name type="scientific">Pseudooceanicola marinus</name>
    <dbReference type="NCBI Taxonomy" id="396013"/>
    <lineage>
        <taxon>Bacteria</taxon>
        <taxon>Pseudomonadati</taxon>
        <taxon>Pseudomonadota</taxon>
        <taxon>Alphaproteobacteria</taxon>
        <taxon>Rhodobacterales</taxon>
        <taxon>Paracoccaceae</taxon>
        <taxon>Pseudooceanicola</taxon>
    </lineage>
</organism>
<accession>A0A1X7AC06</accession>
<name>A0A1X7AC06_9RHOB</name>
<dbReference type="RefSeq" id="WP_085890246.1">
    <property type="nucleotide sequence ID" value="NZ_FWFN01000014.1"/>
</dbReference>
<feature type="region of interest" description="Disordered" evidence="1">
    <location>
        <begin position="64"/>
        <end position="86"/>
    </location>
</feature>
<feature type="compositionally biased region" description="Basic and acidic residues" evidence="1">
    <location>
        <begin position="77"/>
        <end position="86"/>
    </location>
</feature>
<evidence type="ECO:0000256" key="1">
    <source>
        <dbReference type="SAM" id="MobiDB-lite"/>
    </source>
</evidence>